<name>A0AAV0C9Y9_9ASTE</name>
<keyword evidence="3" id="KW-1185">Reference proteome</keyword>
<dbReference type="InterPro" id="IPR006525">
    <property type="entry name" value="Cystatin-related_pln"/>
</dbReference>
<dbReference type="Gene3D" id="3.10.450.10">
    <property type="match status" value="1"/>
</dbReference>
<feature type="region of interest" description="Disordered" evidence="1">
    <location>
        <begin position="1"/>
        <end position="32"/>
    </location>
</feature>
<dbReference type="PANTHER" id="PTHR31228">
    <property type="entry name" value="CYSTATIN/MONELLIN SUPERFAMILY PROTEIN"/>
    <property type="match status" value="1"/>
</dbReference>
<protein>
    <submittedName>
        <fullName evidence="2">Uncharacterized protein</fullName>
    </submittedName>
</protein>
<organism evidence="2 3">
    <name type="scientific">Cuscuta epithymum</name>
    <dbReference type="NCBI Taxonomy" id="186058"/>
    <lineage>
        <taxon>Eukaryota</taxon>
        <taxon>Viridiplantae</taxon>
        <taxon>Streptophyta</taxon>
        <taxon>Embryophyta</taxon>
        <taxon>Tracheophyta</taxon>
        <taxon>Spermatophyta</taxon>
        <taxon>Magnoliopsida</taxon>
        <taxon>eudicotyledons</taxon>
        <taxon>Gunneridae</taxon>
        <taxon>Pentapetalae</taxon>
        <taxon>asterids</taxon>
        <taxon>lamiids</taxon>
        <taxon>Solanales</taxon>
        <taxon>Convolvulaceae</taxon>
        <taxon>Cuscuteae</taxon>
        <taxon>Cuscuta</taxon>
        <taxon>Cuscuta subgen. Cuscuta</taxon>
    </lineage>
</organism>
<evidence type="ECO:0000313" key="2">
    <source>
        <dbReference type="EMBL" id="CAH9072182.1"/>
    </source>
</evidence>
<proteinExistence type="predicted"/>
<evidence type="ECO:0000256" key="1">
    <source>
        <dbReference type="SAM" id="MobiDB-lite"/>
    </source>
</evidence>
<accession>A0AAV0C9Y9</accession>
<dbReference type="EMBL" id="CAMAPF010000021">
    <property type="protein sequence ID" value="CAH9072182.1"/>
    <property type="molecule type" value="Genomic_DNA"/>
</dbReference>
<dbReference type="NCBIfam" id="TIGR01638">
    <property type="entry name" value="Atha_cystat_rel"/>
    <property type="match status" value="1"/>
</dbReference>
<dbReference type="Proteomes" id="UP001152523">
    <property type="component" value="Unassembled WGS sequence"/>
</dbReference>
<evidence type="ECO:0000313" key="3">
    <source>
        <dbReference type="Proteomes" id="UP001152523"/>
    </source>
</evidence>
<comment type="caution">
    <text evidence="2">The sequence shown here is derived from an EMBL/GenBank/DDBJ whole genome shotgun (WGS) entry which is preliminary data.</text>
</comment>
<dbReference type="AlphaFoldDB" id="A0AAV0C9Y9"/>
<gene>
    <name evidence="2" type="ORF">CEPIT_LOCUS4230</name>
</gene>
<sequence length="201" mass="23402">MDAIDGGSSESPVSTMVDPPPPKIATDAGSDCASDKESDIFYIGERRFRKANVKDKEFQRQSLLFEDQFVRSEGFEITWDKFDYMFDSFDLAWWTPLESDKTNEQLVRIMINDAIDKHNEENGANLEFVKHVKTNFWGCAGYCFWITFLARDLSSNSDIKVYQTKVRRFMGKNTVRIFRERPTDEEIASVHVELPEYECFK</sequence>
<reference evidence="2" key="1">
    <citation type="submission" date="2022-07" db="EMBL/GenBank/DDBJ databases">
        <authorList>
            <person name="Macas J."/>
            <person name="Novak P."/>
            <person name="Neumann P."/>
        </authorList>
    </citation>
    <scope>NUCLEOTIDE SEQUENCE</scope>
</reference>
<dbReference type="PANTHER" id="PTHR31228:SF25">
    <property type="entry name" value="CYSTATIN-LIKE PROTEIN-RELATED"/>
    <property type="match status" value="1"/>
</dbReference>